<keyword evidence="3" id="KW-1185">Reference proteome</keyword>
<gene>
    <name evidence="2" type="ORF">GCM10023307_28790</name>
</gene>
<protein>
    <recommendedName>
        <fullName evidence="4">DUF2167 domain-containing protein</fullName>
    </recommendedName>
</protein>
<organism evidence="2 3">
    <name type="scientific">Lysobacter hankyongensis</name>
    <dbReference type="NCBI Taxonomy" id="1176535"/>
    <lineage>
        <taxon>Bacteria</taxon>
        <taxon>Pseudomonadati</taxon>
        <taxon>Pseudomonadota</taxon>
        <taxon>Gammaproteobacteria</taxon>
        <taxon>Lysobacterales</taxon>
        <taxon>Lysobacteraceae</taxon>
        <taxon>Lysobacter</taxon>
    </lineage>
</organism>
<dbReference type="Proteomes" id="UP001499959">
    <property type="component" value="Unassembled WGS sequence"/>
</dbReference>
<evidence type="ECO:0000313" key="2">
    <source>
        <dbReference type="EMBL" id="GAA4800628.1"/>
    </source>
</evidence>
<evidence type="ECO:0000256" key="1">
    <source>
        <dbReference type="SAM" id="Phobius"/>
    </source>
</evidence>
<evidence type="ECO:0000313" key="3">
    <source>
        <dbReference type="Proteomes" id="UP001499959"/>
    </source>
</evidence>
<keyword evidence="1" id="KW-1133">Transmembrane helix</keyword>
<accession>A0ABP9BY38</accession>
<reference evidence="3" key="1">
    <citation type="journal article" date="2019" name="Int. J. Syst. Evol. Microbiol.">
        <title>The Global Catalogue of Microorganisms (GCM) 10K type strain sequencing project: providing services to taxonomists for standard genome sequencing and annotation.</title>
        <authorList>
            <consortium name="The Broad Institute Genomics Platform"/>
            <consortium name="The Broad Institute Genome Sequencing Center for Infectious Disease"/>
            <person name="Wu L."/>
            <person name="Ma J."/>
        </authorList>
    </citation>
    <scope>NUCLEOTIDE SEQUENCE [LARGE SCALE GENOMIC DNA]</scope>
    <source>
        <strain evidence="3">JCM 18204</strain>
    </source>
</reference>
<feature type="transmembrane region" description="Helical" evidence="1">
    <location>
        <begin position="236"/>
        <end position="253"/>
    </location>
</feature>
<name>A0ABP9BY38_9GAMM</name>
<keyword evidence="1" id="KW-0812">Transmembrane</keyword>
<keyword evidence="1" id="KW-0472">Membrane</keyword>
<dbReference type="EMBL" id="BAABJE010000015">
    <property type="protein sequence ID" value="GAA4800628.1"/>
    <property type="molecule type" value="Genomic_DNA"/>
</dbReference>
<proteinExistence type="predicted"/>
<evidence type="ECO:0008006" key="4">
    <source>
        <dbReference type="Google" id="ProtNLM"/>
    </source>
</evidence>
<comment type="caution">
    <text evidence="2">The sequence shown here is derived from an EMBL/GenBank/DDBJ whole genome shotgun (WGS) entry which is preliminary data.</text>
</comment>
<sequence length="259" mass="28354">MALTQMGCEPAIHARFPRDSSAPAWLARVLSAVACTLLLTGFARIEDRVEVHGDGSATVRRHAEFQDWSGWARLAGETRDKIDARDARHAAMVCDMAREVGWSACEVSGNVVELERGFGKDDSPFSGADPGRAYLAIDRYLDHPLSRPMLRPALLGLQAGDDEQKTRALLQGMGYRHQLEVMMPGDIRLLLGREVSGIGRTVRFDLMDPDPPPGVDFDRDGANFIESSAGLLHSRWFPGLVLGLLALGGIVVVRRLRNG</sequence>